<evidence type="ECO:0000256" key="1">
    <source>
        <dbReference type="SAM" id="MobiDB-lite"/>
    </source>
</evidence>
<gene>
    <name evidence="2" type="ORF">UU29_C0010G0031</name>
</gene>
<sequence>MNTDDPTPANDNNQQQPIESNSDSGQPMADLVDALQSVDTTTPEAALNATSIEDNNGDRIELNEDPPIKK</sequence>
<comment type="caution">
    <text evidence="2">The sequence shown here is derived from an EMBL/GenBank/DDBJ whole genome shotgun (WGS) entry which is preliminary data.</text>
</comment>
<organism evidence="2 3">
    <name type="scientific">Candidatus Daviesbacteria bacterium GW2011_GWA2_40_9</name>
    <dbReference type="NCBI Taxonomy" id="1618424"/>
    <lineage>
        <taxon>Bacteria</taxon>
        <taxon>Candidatus Daviesiibacteriota</taxon>
    </lineage>
</organism>
<dbReference type="EMBL" id="LCAB01000010">
    <property type="protein sequence ID" value="KKR82685.1"/>
    <property type="molecule type" value="Genomic_DNA"/>
</dbReference>
<dbReference type="AlphaFoldDB" id="A0A0G0WEI5"/>
<feature type="region of interest" description="Disordered" evidence="1">
    <location>
        <begin position="1"/>
        <end position="31"/>
    </location>
</feature>
<feature type="region of interest" description="Disordered" evidence="1">
    <location>
        <begin position="46"/>
        <end position="70"/>
    </location>
</feature>
<protein>
    <submittedName>
        <fullName evidence="2">Uncharacterized protein</fullName>
    </submittedName>
</protein>
<dbReference type="Proteomes" id="UP000034601">
    <property type="component" value="Unassembled WGS sequence"/>
</dbReference>
<evidence type="ECO:0000313" key="2">
    <source>
        <dbReference type="EMBL" id="KKR82685.1"/>
    </source>
</evidence>
<feature type="compositionally biased region" description="Basic and acidic residues" evidence="1">
    <location>
        <begin position="56"/>
        <end position="70"/>
    </location>
</feature>
<proteinExistence type="predicted"/>
<name>A0A0G0WEI5_9BACT</name>
<accession>A0A0G0WEI5</accession>
<feature type="compositionally biased region" description="Low complexity" evidence="1">
    <location>
        <begin position="1"/>
        <end position="17"/>
    </location>
</feature>
<reference evidence="2 3" key="1">
    <citation type="journal article" date="2015" name="Nature">
        <title>rRNA introns, odd ribosomes, and small enigmatic genomes across a large radiation of phyla.</title>
        <authorList>
            <person name="Brown C.T."/>
            <person name="Hug L.A."/>
            <person name="Thomas B.C."/>
            <person name="Sharon I."/>
            <person name="Castelle C.J."/>
            <person name="Singh A."/>
            <person name="Wilkins M.J."/>
            <person name="Williams K.H."/>
            <person name="Banfield J.F."/>
        </authorList>
    </citation>
    <scope>NUCLEOTIDE SEQUENCE [LARGE SCALE GENOMIC DNA]</scope>
</reference>
<evidence type="ECO:0000313" key="3">
    <source>
        <dbReference type="Proteomes" id="UP000034601"/>
    </source>
</evidence>